<dbReference type="PANTHER" id="PTHR11360:SF234">
    <property type="entry name" value="MFS-TYPE TRANSPORTER DBAD-RELATED"/>
    <property type="match status" value="1"/>
</dbReference>
<protein>
    <submittedName>
        <fullName evidence="6">Monocarboxylate permease</fullName>
    </submittedName>
</protein>
<gene>
    <name evidence="6" type="ORF">VFPPC_08331</name>
</gene>
<feature type="transmembrane region" description="Helical" evidence="4">
    <location>
        <begin position="358"/>
        <end position="383"/>
    </location>
</feature>
<dbReference type="PANTHER" id="PTHR11360">
    <property type="entry name" value="MONOCARBOXYLATE TRANSPORTER"/>
    <property type="match status" value="1"/>
</dbReference>
<feature type="region of interest" description="Disordered" evidence="3">
    <location>
        <begin position="1"/>
        <end position="58"/>
    </location>
</feature>
<feature type="compositionally biased region" description="Pro residues" evidence="3">
    <location>
        <begin position="45"/>
        <end position="58"/>
    </location>
</feature>
<feature type="transmembrane region" description="Helical" evidence="4">
    <location>
        <begin position="109"/>
        <end position="129"/>
    </location>
</feature>
<evidence type="ECO:0000256" key="2">
    <source>
        <dbReference type="ARBA" id="ARBA00006727"/>
    </source>
</evidence>
<dbReference type="GO" id="GO:0016020">
    <property type="term" value="C:membrane"/>
    <property type="evidence" value="ECO:0007669"/>
    <property type="project" value="UniProtKB-SubCell"/>
</dbReference>
<feature type="transmembrane region" description="Helical" evidence="4">
    <location>
        <begin position="422"/>
        <end position="445"/>
    </location>
</feature>
<feature type="transmembrane region" description="Helical" evidence="4">
    <location>
        <begin position="136"/>
        <end position="155"/>
    </location>
</feature>
<dbReference type="Pfam" id="PF07690">
    <property type="entry name" value="MFS_1"/>
    <property type="match status" value="1"/>
</dbReference>
<keyword evidence="4" id="KW-0812">Transmembrane</keyword>
<dbReference type="GeneID" id="28851052"/>
<feature type="transmembrane region" description="Helical" evidence="4">
    <location>
        <begin position="395"/>
        <end position="416"/>
    </location>
</feature>
<evidence type="ECO:0000259" key="5">
    <source>
        <dbReference type="PROSITE" id="PS50850"/>
    </source>
</evidence>
<feature type="transmembrane region" description="Helical" evidence="4">
    <location>
        <begin position="161"/>
        <end position="185"/>
    </location>
</feature>
<feature type="compositionally biased region" description="Low complexity" evidence="3">
    <location>
        <begin position="18"/>
        <end position="30"/>
    </location>
</feature>
<evidence type="ECO:0000313" key="7">
    <source>
        <dbReference type="Proteomes" id="UP000078397"/>
    </source>
</evidence>
<accession>A0A179FP89</accession>
<name>A0A179FP89_METCM</name>
<organism evidence="6 7">
    <name type="scientific">Pochonia chlamydosporia 170</name>
    <dbReference type="NCBI Taxonomy" id="1380566"/>
    <lineage>
        <taxon>Eukaryota</taxon>
        <taxon>Fungi</taxon>
        <taxon>Dikarya</taxon>
        <taxon>Ascomycota</taxon>
        <taxon>Pezizomycotina</taxon>
        <taxon>Sordariomycetes</taxon>
        <taxon>Hypocreomycetidae</taxon>
        <taxon>Hypocreales</taxon>
        <taxon>Clavicipitaceae</taxon>
        <taxon>Pochonia</taxon>
    </lineage>
</organism>
<feature type="compositionally biased region" description="Basic and acidic residues" evidence="3">
    <location>
        <begin position="1"/>
        <end position="14"/>
    </location>
</feature>
<comment type="caution">
    <text evidence="6">The sequence shown here is derived from an EMBL/GenBank/DDBJ whole genome shotgun (WGS) entry which is preliminary data.</text>
</comment>
<dbReference type="AlphaFoldDB" id="A0A179FP89"/>
<proteinExistence type="inferred from homology"/>
<dbReference type="Proteomes" id="UP000078397">
    <property type="component" value="Unassembled WGS sequence"/>
</dbReference>
<sequence>MTRDEKSDFAKGDDIPGTDQSSRSSQTQDQPAGVLPEQQKDLEQQPPPAPGPPAIAPPPNGGRVAWTQVLCGFCLFFNTFGILTSFGVFQTYYESTSSPFRRATSDISWIGSLQVFLLQFSGIIVGPIFDKGYIRLLLGLGGFLIVFGHMMLSIASAYWQILLAQGFCVGIGMGCLFVPSISLLPSYFSTRLGLAIGLASAGSSVGGVIYPVIMQQLVEKAGFPWAVRVLAFVSLVTLAVPFTLMRVRFKPAKARAMIDWTAFQDLPFLWFALATAIAFMGLTGYQILFAFYAKEQGITSTAFAFNLVSIYNAMSTVGRIVPNAISDKIGQFNVLAPAVLLTGAVYLCTMATHTQGVMIGITLLAGFFLGVLTAMPPVCLAVLTKDKSKIGTRIGTGFAIISLGTLTGGPASGAIVQRSHPLAWTAVWSFTGACMLVAGSMYAALRVARSGWKPLVKA</sequence>
<dbReference type="InterPro" id="IPR036259">
    <property type="entry name" value="MFS_trans_sf"/>
</dbReference>
<dbReference type="RefSeq" id="XP_018143906.1">
    <property type="nucleotide sequence ID" value="XM_018287058.1"/>
</dbReference>
<evidence type="ECO:0000256" key="1">
    <source>
        <dbReference type="ARBA" id="ARBA00004141"/>
    </source>
</evidence>
<dbReference type="KEGG" id="pchm:VFPPC_08331"/>
<feature type="transmembrane region" description="Helical" evidence="4">
    <location>
        <begin position="69"/>
        <end position="89"/>
    </location>
</feature>
<reference evidence="6 7" key="1">
    <citation type="journal article" date="2016" name="PLoS Pathog.">
        <title>Biosynthesis of antibiotic leucinostatins in bio-control fungus Purpureocillium lilacinum and their inhibition on phytophthora revealed by genome mining.</title>
        <authorList>
            <person name="Wang G."/>
            <person name="Liu Z."/>
            <person name="Lin R."/>
            <person name="Li E."/>
            <person name="Mao Z."/>
            <person name="Ling J."/>
            <person name="Yang Y."/>
            <person name="Yin W.B."/>
            <person name="Xie B."/>
        </authorList>
    </citation>
    <scope>NUCLEOTIDE SEQUENCE [LARGE SCALE GENOMIC DNA]</scope>
    <source>
        <strain evidence="6">170</strain>
    </source>
</reference>
<dbReference type="InterPro" id="IPR050327">
    <property type="entry name" value="Proton-linked_MCT"/>
</dbReference>
<dbReference type="GO" id="GO:0022857">
    <property type="term" value="F:transmembrane transporter activity"/>
    <property type="evidence" value="ECO:0007669"/>
    <property type="project" value="InterPro"/>
</dbReference>
<dbReference type="InterPro" id="IPR020846">
    <property type="entry name" value="MFS_dom"/>
</dbReference>
<evidence type="ECO:0000256" key="3">
    <source>
        <dbReference type="SAM" id="MobiDB-lite"/>
    </source>
</evidence>
<dbReference type="OrthoDB" id="6509908at2759"/>
<feature type="transmembrane region" description="Helical" evidence="4">
    <location>
        <begin position="268"/>
        <end position="292"/>
    </location>
</feature>
<comment type="similarity">
    <text evidence="2">Belongs to the major facilitator superfamily. Monocarboxylate porter (TC 2.A.1.13) family.</text>
</comment>
<keyword evidence="4" id="KW-0472">Membrane</keyword>
<dbReference type="PROSITE" id="PS50850">
    <property type="entry name" value="MFS"/>
    <property type="match status" value="1"/>
</dbReference>
<dbReference type="InterPro" id="IPR011701">
    <property type="entry name" value="MFS"/>
</dbReference>
<dbReference type="Gene3D" id="1.20.1250.20">
    <property type="entry name" value="MFS general substrate transporter like domains"/>
    <property type="match status" value="2"/>
</dbReference>
<feature type="transmembrane region" description="Helical" evidence="4">
    <location>
        <begin position="192"/>
        <end position="213"/>
    </location>
</feature>
<keyword evidence="4" id="KW-1133">Transmembrane helix</keyword>
<feature type="transmembrane region" description="Helical" evidence="4">
    <location>
        <begin position="332"/>
        <end position="352"/>
    </location>
</feature>
<dbReference type="EMBL" id="LSBJ02000004">
    <property type="protein sequence ID" value="OAQ66819.1"/>
    <property type="molecule type" value="Genomic_DNA"/>
</dbReference>
<feature type="domain" description="Major facilitator superfamily (MFS) profile" evidence="5">
    <location>
        <begin position="267"/>
        <end position="458"/>
    </location>
</feature>
<dbReference type="SUPFAM" id="SSF103473">
    <property type="entry name" value="MFS general substrate transporter"/>
    <property type="match status" value="1"/>
</dbReference>
<evidence type="ECO:0000256" key="4">
    <source>
        <dbReference type="SAM" id="Phobius"/>
    </source>
</evidence>
<evidence type="ECO:0000313" key="6">
    <source>
        <dbReference type="EMBL" id="OAQ66819.1"/>
    </source>
</evidence>
<feature type="transmembrane region" description="Helical" evidence="4">
    <location>
        <begin position="298"/>
        <end position="320"/>
    </location>
</feature>
<keyword evidence="7" id="KW-1185">Reference proteome</keyword>
<comment type="subcellular location">
    <subcellularLocation>
        <location evidence="1">Membrane</location>
        <topology evidence="1">Multi-pass membrane protein</topology>
    </subcellularLocation>
</comment>
<feature type="transmembrane region" description="Helical" evidence="4">
    <location>
        <begin position="225"/>
        <end position="247"/>
    </location>
</feature>